<protein>
    <submittedName>
        <fullName evidence="1">Uncharacterized protein</fullName>
    </submittedName>
</protein>
<dbReference type="Proteomes" id="UP000662888">
    <property type="component" value="Chromosome"/>
</dbReference>
<evidence type="ECO:0000313" key="2">
    <source>
        <dbReference type="Proteomes" id="UP000662888"/>
    </source>
</evidence>
<proteinExistence type="predicted"/>
<reference evidence="1 2" key="1">
    <citation type="submission" date="2020-11" db="EMBL/GenBank/DDBJ databases">
        <authorList>
            <person name="Sun Q."/>
        </authorList>
    </citation>
    <scope>NUCLEOTIDE SEQUENCE [LARGE SCALE GENOMIC DNA]</scope>
    <source>
        <strain evidence="1 2">P8398</strain>
    </source>
</reference>
<dbReference type="EMBL" id="CP065053">
    <property type="protein sequence ID" value="QPI52275.1"/>
    <property type="molecule type" value="Genomic_DNA"/>
</dbReference>
<keyword evidence="2" id="KW-1185">Reference proteome</keyword>
<sequence length="60" mass="6815">MNLGLSPGFAMALGFTGRSDGWAGSGIIHRIWKHFFTLAREAWQEAHRQLGDMIEYHPDE</sequence>
<name>A0AA48WGG3_9BURK</name>
<evidence type="ECO:0000313" key="1">
    <source>
        <dbReference type="EMBL" id="QPI52275.1"/>
    </source>
</evidence>
<organism evidence="1 2">
    <name type="scientific">Massilia antarctica</name>
    <dbReference type="NCBI Taxonomy" id="2765360"/>
    <lineage>
        <taxon>Bacteria</taxon>
        <taxon>Pseudomonadati</taxon>
        <taxon>Pseudomonadota</taxon>
        <taxon>Betaproteobacteria</taxon>
        <taxon>Burkholderiales</taxon>
        <taxon>Oxalobacteraceae</taxon>
        <taxon>Telluria group</taxon>
        <taxon>Massilia</taxon>
    </lineage>
</organism>
<accession>A0AA48WGG3</accession>
<gene>
    <name evidence="1" type="ORF">IV454_12775</name>
</gene>